<comment type="caution">
    <text evidence="1">The sequence shown here is derived from an EMBL/GenBank/DDBJ whole genome shotgun (WGS) entry which is preliminary data.</text>
</comment>
<keyword evidence="2" id="KW-1185">Reference proteome</keyword>
<proteinExistence type="predicted"/>
<gene>
    <name evidence="1" type="ORF">D1012_21605</name>
</gene>
<name>A0A411YWK4_9RHOB</name>
<evidence type="ECO:0000313" key="1">
    <source>
        <dbReference type="EMBL" id="RGP35160.1"/>
    </source>
</evidence>
<dbReference type="Proteomes" id="UP000284547">
    <property type="component" value="Unassembled WGS sequence"/>
</dbReference>
<sequence>MVPIKCQKEIGEAADILFGALCPIVRLNDVELASGILNQVDRLFPILTSGIGTLRVRSHRISSGAKQKRGRFGDLHLAGRDLAVRLLWAVSVFQPAEDVSIPLQI</sequence>
<accession>A0A411YWK4</accession>
<dbReference type="AlphaFoldDB" id="A0A411YWK4"/>
<reference evidence="1 2" key="1">
    <citation type="submission" date="2018-08" db="EMBL/GenBank/DDBJ databases">
        <title>Flavobacterium tibetense sp. nov., isolated from a wetland YonghuCo on Tibetan Plateau.</title>
        <authorList>
            <person name="Phurbu D."/>
            <person name="Lu H."/>
            <person name="Xing P."/>
        </authorList>
    </citation>
    <scope>NUCLEOTIDE SEQUENCE [LARGE SCALE GENOMIC DNA]</scope>
    <source>
        <strain evidence="1 2">DJC</strain>
    </source>
</reference>
<evidence type="ECO:0000313" key="2">
    <source>
        <dbReference type="Proteomes" id="UP000284547"/>
    </source>
</evidence>
<protein>
    <submittedName>
        <fullName evidence="1">Uncharacterized protein</fullName>
    </submittedName>
</protein>
<organism evidence="1 2">
    <name type="scientific">Pseudotabrizicola alkalilacus</name>
    <dbReference type="NCBI Taxonomy" id="2305252"/>
    <lineage>
        <taxon>Bacteria</taxon>
        <taxon>Pseudomonadati</taxon>
        <taxon>Pseudomonadota</taxon>
        <taxon>Alphaproteobacteria</taxon>
        <taxon>Rhodobacterales</taxon>
        <taxon>Paracoccaceae</taxon>
        <taxon>Pseudotabrizicola</taxon>
    </lineage>
</organism>
<dbReference type="EMBL" id="QWEY01000022">
    <property type="protein sequence ID" value="RGP35160.1"/>
    <property type="molecule type" value="Genomic_DNA"/>
</dbReference>